<dbReference type="Pfam" id="PF00096">
    <property type="entry name" value="zf-C2H2"/>
    <property type="match status" value="6"/>
</dbReference>
<dbReference type="Proteomes" id="UP000424527">
    <property type="component" value="Unassembled WGS sequence"/>
</dbReference>
<dbReference type="PROSITE" id="PS50157">
    <property type="entry name" value="ZINC_FINGER_C2H2_2"/>
    <property type="match status" value="6"/>
</dbReference>
<dbReference type="GO" id="GO:0005634">
    <property type="term" value="C:nucleus"/>
    <property type="evidence" value="ECO:0007669"/>
    <property type="project" value="UniProtKB-SubCell"/>
</dbReference>
<organism evidence="13 14">
    <name type="scientific">Larimichthys crocea</name>
    <name type="common">Large yellow croaker</name>
    <name type="synonym">Pseudosciaena crocea</name>
    <dbReference type="NCBI Taxonomy" id="215358"/>
    <lineage>
        <taxon>Eukaryota</taxon>
        <taxon>Metazoa</taxon>
        <taxon>Chordata</taxon>
        <taxon>Craniata</taxon>
        <taxon>Vertebrata</taxon>
        <taxon>Euteleostomi</taxon>
        <taxon>Actinopterygii</taxon>
        <taxon>Neopterygii</taxon>
        <taxon>Teleostei</taxon>
        <taxon>Neoteleostei</taxon>
        <taxon>Acanthomorphata</taxon>
        <taxon>Eupercaria</taxon>
        <taxon>Sciaenidae</taxon>
        <taxon>Larimichthys</taxon>
    </lineage>
</organism>
<evidence type="ECO:0000259" key="12">
    <source>
        <dbReference type="PROSITE" id="PS50157"/>
    </source>
</evidence>
<dbReference type="GO" id="GO:0008270">
    <property type="term" value="F:zinc ion binding"/>
    <property type="evidence" value="ECO:0007669"/>
    <property type="project" value="UniProtKB-KW"/>
</dbReference>
<dbReference type="PANTHER" id="PTHR24394:SF44">
    <property type="entry name" value="ZINC FINGER PROTEIN 271-LIKE"/>
    <property type="match status" value="1"/>
</dbReference>
<evidence type="ECO:0000256" key="3">
    <source>
        <dbReference type="ARBA" id="ARBA00022737"/>
    </source>
</evidence>
<dbReference type="FunFam" id="3.30.160.60:FF:000875">
    <property type="entry name" value="zinc finger protein 236 isoform X7"/>
    <property type="match status" value="1"/>
</dbReference>
<evidence type="ECO:0000256" key="2">
    <source>
        <dbReference type="ARBA" id="ARBA00022723"/>
    </source>
</evidence>
<evidence type="ECO:0000256" key="11">
    <source>
        <dbReference type="SAM" id="MobiDB-lite"/>
    </source>
</evidence>
<dbReference type="FunFam" id="3.30.160.60:FF:000303">
    <property type="entry name" value="Zinc finger protein 41"/>
    <property type="match status" value="1"/>
</dbReference>
<feature type="region of interest" description="Disordered" evidence="11">
    <location>
        <begin position="96"/>
        <end position="230"/>
    </location>
</feature>
<keyword evidence="2" id="KW-0479">Metal-binding</keyword>
<keyword evidence="9" id="KW-0539">Nucleus</keyword>
<feature type="compositionally biased region" description="Basic and acidic residues" evidence="11">
    <location>
        <begin position="151"/>
        <end position="162"/>
    </location>
</feature>
<dbReference type="InterPro" id="IPR036236">
    <property type="entry name" value="Znf_C2H2_sf"/>
</dbReference>
<evidence type="ECO:0000256" key="8">
    <source>
        <dbReference type="ARBA" id="ARBA00023163"/>
    </source>
</evidence>
<dbReference type="EMBL" id="REGW02000005">
    <property type="protein sequence ID" value="KAE8296857.1"/>
    <property type="molecule type" value="Genomic_DNA"/>
</dbReference>
<keyword evidence="14" id="KW-1185">Reference proteome</keyword>
<evidence type="ECO:0000256" key="1">
    <source>
        <dbReference type="ARBA" id="ARBA00004123"/>
    </source>
</evidence>
<accession>A0A6G0IZT0</accession>
<comment type="subcellular location">
    <subcellularLocation>
        <location evidence="1">Nucleus</location>
    </subcellularLocation>
</comment>
<evidence type="ECO:0000256" key="4">
    <source>
        <dbReference type="ARBA" id="ARBA00022771"/>
    </source>
</evidence>
<sequence>MSRAAVLRVEVTDCLSAAAEHICTLLERTVAEYEQQLCGLKRDNERQRRLLDAVLKPEVRLHRTELCDVQQEPEPALIKEELEQLWSSQEREHLHGPVPLKDEEDEEAGSSAQHMETECNGEDSGGSGPTRSLDPDSHQPANDDETLDSSKQADWKQSREPQPDLTTVILKQQQTQTWHGMSASQLAGDDRTSDFSEAEAENSYDWKETRKPDNGVSDRDGECNAATKSPTCSECGKTLNTNECVNGRDKPFACSVCVERSTLRAQLVPLRRTQSGTTSFICPICKKRFSYKGDAVKHIRIHTGEKPYSCSICGRRFTQSTCLGTHMRTHTGEKPHGCSVCPRRFIRSGMLARHMRVHTGEKPYSCSVCNMSFSLSQSLLKHMRLHTGEKPFSCSICDKRFTQKGHLTQHMTLHTGEKSFSCNVCGKKFTRQARVKKHKCVSESSSSSK</sequence>
<evidence type="ECO:0000256" key="9">
    <source>
        <dbReference type="ARBA" id="ARBA00023242"/>
    </source>
</evidence>
<dbReference type="InterPro" id="IPR013087">
    <property type="entry name" value="Znf_C2H2_type"/>
</dbReference>
<feature type="compositionally biased region" description="Basic and acidic residues" evidence="11">
    <location>
        <begin position="204"/>
        <end position="222"/>
    </location>
</feature>
<name>A0A6G0IZT0_LARCR</name>
<feature type="domain" description="C2H2-type" evidence="12">
    <location>
        <begin position="392"/>
        <end position="419"/>
    </location>
</feature>
<keyword evidence="4 10" id="KW-0863">Zinc-finger</keyword>
<feature type="domain" description="C2H2-type" evidence="12">
    <location>
        <begin position="336"/>
        <end position="363"/>
    </location>
</feature>
<comment type="caution">
    <text evidence="13">The sequence shown here is derived from an EMBL/GenBank/DDBJ whole genome shotgun (WGS) entry which is preliminary data.</text>
</comment>
<gene>
    <name evidence="13" type="ORF">D5F01_LYC05626</name>
</gene>
<evidence type="ECO:0000313" key="13">
    <source>
        <dbReference type="EMBL" id="KAE8296857.1"/>
    </source>
</evidence>
<keyword evidence="3" id="KW-0677">Repeat</keyword>
<evidence type="ECO:0000313" key="14">
    <source>
        <dbReference type="Proteomes" id="UP000424527"/>
    </source>
</evidence>
<evidence type="ECO:0000256" key="6">
    <source>
        <dbReference type="ARBA" id="ARBA00023015"/>
    </source>
</evidence>
<dbReference type="SUPFAM" id="SSF57667">
    <property type="entry name" value="beta-beta-alpha zinc fingers"/>
    <property type="match status" value="4"/>
</dbReference>
<dbReference type="GO" id="GO:1990837">
    <property type="term" value="F:sequence-specific double-stranded DNA binding"/>
    <property type="evidence" value="ECO:0007669"/>
    <property type="project" value="UniProtKB-ARBA"/>
</dbReference>
<keyword evidence="7" id="KW-0238">DNA-binding</keyword>
<keyword evidence="5" id="KW-0862">Zinc</keyword>
<feature type="domain" description="C2H2-type" evidence="12">
    <location>
        <begin position="280"/>
        <end position="307"/>
    </location>
</feature>
<dbReference type="FunFam" id="3.30.160.60:FF:001485">
    <property type="entry name" value="Krueppel-related zinc finger protein"/>
    <property type="match status" value="2"/>
</dbReference>
<dbReference type="Gene3D" id="3.30.160.60">
    <property type="entry name" value="Classic Zinc Finger"/>
    <property type="match status" value="6"/>
</dbReference>
<feature type="domain" description="C2H2-type" evidence="12">
    <location>
        <begin position="364"/>
        <end position="391"/>
    </location>
</feature>
<evidence type="ECO:0000256" key="10">
    <source>
        <dbReference type="PROSITE-ProRule" id="PRU00042"/>
    </source>
</evidence>
<keyword evidence="8" id="KW-0804">Transcription</keyword>
<feature type="compositionally biased region" description="Polar residues" evidence="11">
    <location>
        <begin position="169"/>
        <end position="185"/>
    </location>
</feature>
<dbReference type="PROSITE" id="PS00028">
    <property type="entry name" value="ZINC_FINGER_C2H2_1"/>
    <property type="match status" value="5"/>
</dbReference>
<dbReference type="AlphaFoldDB" id="A0A6G0IZT0"/>
<keyword evidence="6" id="KW-0805">Transcription regulation</keyword>
<dbReference type="GO" id="GO:0000981">
    <property type="term" value="F:DNA-binding transcription factor activity, RNA polymerase II-specific"/>
    <property type="evidence" value="ECO:0007669"/>
    <property type="project" value="TreeGrafter"/>
</dbReference>
<evidence type="ECO:0000256" key="5">
    <source>
        <dbReference type="ARBA" id="ARBA00022833"/>
    </source>
</evidence>
<protein>
    <recommendedName>
        <fullName evidence="12">C2H2-type domain-containing protein</fullName>
    </recommendedName>
</protein>
<dbReference type="PANTHER" id="PTHR24394">
    <property type="entry name" value="ZINC FINGER PROTEIN"/>
    <property type="match status" value="1"/>
</dbReference>
<feature type="domain" description="C2H2-type" evidence="12">
    <location>
        <begin position="308"/>
        <end position="335"/>
    </location>
</feature>
<feature type="domain" description="C2H2-type" evidence="12">
    <location>
        <begin position="420"/>
        <end position="449"/>
    </location>
</feature>
<dbReference type="SMART" id="SM00355">
    <property type="entry name" value="ZnF_C2H2"/>
    <property type="match status" value="6"/>
</dbReference>
<evidence type="ECO:0000256" key="7">
    <source>
        <dbReference type="ARBA" id="ARBA00023125"/>
    </source>
</evidence>
<proteinExistence type="predicted"/>
<reference evidence="13 14" key="1">
    <citation type="submission" date="2019-07" db="EMBL/GenBank/DDBJ databases">
        <title>Chromosome genome assembly for large yellow croaker.</title>
        <authorList>
            <person name="Xiao S."/>
        </authorList>
    </citation>
    <scope>NUCLEOTIDE SEQUENCE [LARGE SCALE GENOMIC DNA]</scope>
    <source>
        <strain evidence="13">JMULYC20181020</strain>
        <tissue evidence="13">Muscle</tissue>
    </source>
</reference>
<dbReference type="FunFam" id="3.30.160.60:FF:000100">
    <property type="entry name" value="Zinc finger 45-like"/>
    <property type="match status" value="1"/>
</dbReference>